<organism evidence="6 7">
    <name type="scientific">Catenulispora pinistramenti</name>
    <dbReference type="NCBI Taxonomy" id="2705254"/>
    <lineage>
        <taxon>Bacteria</taxon>
        <taxon>Bacillati</taxon>
        <taxon>Actinomycetota</taxon>
        <taxon>Actinomycetes</taxon>
        <taxon>Catenulisporales</taxon>
        <taxon>Catenulisporaceae</taxon>
        <taxon>Catenulispora</taxon>
    </lineage>
</organism>
<proteinExistence type="inferred from homology"/>
<accession>A0ABS5KKV3</accession>
<evidence type="ECO:0000256" key="1">
    <source>
        <dbReference type="ARBA" id="ARBA00002190"/>
    </source>
</evidence>
<keyword evidence="3" id="KW-0815">Transposition</keyword>
<evidence type="ECO:0000313" key="6">
    <source>
        <dbReference type="EMBL" id="MBS2546668.1"/>
    </source>
</evidence>
<evidence type="ECO:0000313" key="7">
    <source>
        <dbReference type="Proteomes" id="UP000730482"/>
    </source>
</evidence>
<name>A0ABS5KKV3_9ACTN</name>
<dbReference type="InterPro" id="IPR001207">
    <property type="entry name" value="Transposase_mutator"/>
</dbReference>
<evidence type="ECO:0000256" key="2">
    <source>
        <dbReference type="ARBA" id="ARBA00010961"/>
    </source>
</evidence>
<keyword evidence="7" id="KW-1185">Reference proteome</keyword>
<evidence type="ECO:0000256" key="5">
    <source>
        <dbReference type="ARBA" id="ARBA00023172"/>
    </source>
</evidence>
<comment type="caution">
    <text evidence="6">The sequence shown here is derived from an EMBL/GenBank/DDBJ whole genome shotgun (WGS) entry which is preliminary data.</text>
</comment>
<dbReference type="Proteomes" id="UP000730482">
    <property type="component" value="Unassembled WGS sequence"/>
</dbReference>
<reference evidence="6 7" key="1">
    <citation type="submission" date="2020-02" db="EMBL/GenBank/DDBJ databases">
        <title>Acidophilic actinobacteria isolated from forest soil.</title>
        <authorList>
            <person name="Golinska P."/>
        </authorList>
    </citation>
    <scope>NUCLEOTIDE SEQUENCE [LARGE SCALE GENOMIC DNA]</scope>
    <source>
        <strain evidence="6 7">NL8</strain>
    </source>
</reference>
<dbReference type="EMBL" id="JAAFYZ010000016">
    <property type="protein sequence ID" value="MBS2546668.1"/>
    <property type="molecule type" value="Genomic_DNA"/>
</dbReference>
<comment type="similarity">
    <text evidence="2">Belongs to the transposase mutator family.</text>
</comment>
<dbReference type="Pfam" id="PF00872">
    <property type="entry name" value="Transposase_mut"/>
    <property type="match status" value="1"/>
</dbReference>
<gene>
    <name evidence="6" type="ORF">KGQ19_07290</name>
</gene>
<protein>
    <submittedName>
        <fullName evidence="6">Transposase</fullName>
    </submittedName>
</protein>
<keyword evidence="4" id="KW-0238">DNA-binding</keyword>
<evidence type="ECO:0000256" key="3">
    <source>
        <dbReference type="ARBA" id="ARBA00022578"/>
    </source>
</evidence>
<keyword evidence="5" id="KW-0233">DNA recombination</keyword>
<sequence>MARDLKPIYTAPTEAAATERFLEFAETWGTKYPATIRLWENAWAEFVPFPSFDAERGTGLGGKR</sequence>
<evidence type="ECO:0000256" key="4">
    <source>
        <dbReference type="ARBA" id="ARBA00023125"/>
    </source>
</evidence>
<comment type="function">
    <text evidence="1">Required for the transposition of the insertion element.</text>
</comment>